<dbReference type="EMBL" id="SPHZ02000007">
    <property type="protein sequence ID" value="KAF0907856.1"/>
    <property type="molecule type" value="Genomic_DNA"/>
</dbReference>
<gene>
    <name evidence="2" type="ORF">E2562_022260</name>
</gene>
<comment type="caution">
    <text evidence="2">The sequence shown here is derived from an EMBL/GenBank/DDBJ whole genome shotgun (WGS) entry which is preliminary data.</text>
</comment>
<proteinExistence type="predicted"/>
<accession>A0A6G1D640</accession>
<dbReference type="Proteomes" id="UP000479710">
    <property type="component" value="Unassembled WGS sequence"/>
</dbReference>
<keyword evidence="3" id="KW-1185">Reference proteome</keyword>
<evidence type="ECO:0000313" key="2">
    <source>
        <dbReference type="EMBL" id="KAF0907856.1"/>
    </source>
</evidence>
<evidence type="ECO:0000256" key="1">
    <source>
        <dbReference type="SAM" id="MobiDB-lite"/>
    </source>
</evidence>
<protein>
    <submittedName>
        <fullName evidence="2">Uncharacterized protein</fullName>
    </submittedName>
</protein>
<organism evidence="2 3">
    <name type="scientific">Oryza meyeriana var. granulata</name>
    <dbReference type="NCBI Taxonomy" id="110450"/>
    <lineage>
        <taxon>Eukaryota</taxon>
        <taxon>Viridiplantae</taxon>
        <taxon>Streptophyta</taxon>
        <taxon>Embryophyta</taxon>
        <taxon>Tracheophyta</taxon>
        <taxon>Spermatophyta</taxon>
        <taxon>Magnoliopsida</taxon>
        <taxon>Liliopsida</taxon>
        <taxon>Poales</taxon>
        <taxon>Poaceae</taxon>
        <taxon>BOP clade</taxon>
        <taxon>Oryzoideae</taxon>
        <taxon>Oryzeae</taxon>
        <taxon>Oryzinae</taxon>
        <taxon>Oryza</taxon>
        <taxon>Oryza meyeriana</taxon>
    </lineage>
</organism>
<sequence length="100" mass="10317">MPGDATDTAQRVDHHLRGDVRPALDGGGMQTASRSRRIIPEVQEWMQRAESPLRKSSIAAGAGARAGATDERTTVGMVAMGGADTAALKADTTTGARATA</sequence>
<reference evidence="2 3" key="1">
    <citation type="submission" date="2019-11" db="EMBL/GenBank/DDBJ databases">
        <title>Whole genome sequence of Oryza granulata.</title>
        <authorList>
            <person name="Li W."/>
        </authorList>
    </citation>
    <scope>NUCLEOTIDE SEQUENCE [LARGE SCALE GENOMIC DNA]</scope>
    <source>
        <strain evidence="3">cv. Menghai</strain>
        <tissue evidence="2">Leaf</tissue>
    </source>
</reference>
<feature type="region of interest" description="Disordered" evidence="1">
    <location>
        <begin position="1"/>
        <end position="36"/>
    </location>
</feature>
<feature type="region of interest" description="Disordered" evidence="1">
    <location>
        <begin position="50"/>
        <end position="70"/>
    </location>
</feature>
<name>A0A6G1D640_9ORYZ</name>
<dbReference type="AlphaFoldDB" id="A0A6G1D640"/>
<evidence type="ECO:0000313" key="3">
    <source>
        <dbReference type="Proteomes" id="UP000479710"/>
    </source>
</evidence>
<feature type="compositionally biased region" description="Basic and acidic residues" evidence="1">
    <location>
        <begin position="10"/>
        <end position="22"/>
    </location>
</feature>